<comment type="caution">
    <text evidence="1">The sequence shown here is derived from an EMBL/GenBank/DDBJ whole genome shotgun (WGS) entry which is preliminary data.</text>
</comment>
<keyword evidence="2" id="KW-1185">Reference proteome</keyword>
<dbReference type="Proteomes" id="UP001165064">
    <property type="component" value="Unassembled WGS sequence"/>
</dbReference>
<accession>A0ACB5TCM1</accession>
<name>A0ACB5TCM1_AMBMO</name>
<proteinExistence type="predicted"/>
<organism evidence="1 2">
    <name type="scientific">Ambrosiozyma monospora</name>
    <name type="common">Yeast</name>
    <name type="synonym">Endomycopsis monosporus</name>
    <dbReference type="NCBI Taxonomy" id="43982"/>
    <lineage>
        <taxon>Eukaryota</taxon>
        <taxon>Fungi</taxon>
        <taxon>Dikarya</taxon>
        <taxon>Ascomycota</taxon>
        <taxon>Saccharomycotina</taxon>
        <taxon>Pichiomycetes</taxon>
        <taxon>Pichiales</taxon>
        <taxon>Pichiaceae</taxon>
        <taxon>Ambrosiozyma</taxon>
    </lineage>
</organism>
<evidence type="ECO:0000313" key="1">
    <source>
        <dbReference type="EMBL" id="GME85411.1"/>
    </source>
</evidence>
<protein>
    <submittedName>
        <fullName evidence="1">Unnamed protein product</fullName>
    </submittedName>
</protein>
<gene>
    <name evidence="1" type="ORF">Amon02_000759300</name>
</gene>
<reference evidence="1" key="1">
    <citation type="submission" date="2023-04" db="EMBL/GenBank/DDBJ databases">
        <title>Ambrosiozyma monospora NBRC 10751.</title>
        <authorList>
            <person name="Ichikawa N."/>
            <person name="Sato H."/>
            <person name="Tonouchi N."/>
        </authorList>
    </citation>
    <scope>NUCLEOTIDE SEQUENCE</scope>
    <source>
        <strain evidence="1">NBRC 10751</strain>
    </source>
</reference>
<evidence type="ECO:0000313" key="2">
    <source>
        <dbReference type="Proteomes" id="UP001165064"/>
    </source>
</evidence>
<sequence>MPKKEGSSDFFSLLPGKSTDSVVLLDNLHERKRSQTESTIIRHDTPTNVLLSPISPIKRSTPESYVNGDSDSNIDLAALELDDDDEQADGASRRFDGASSFDSQDALKGYNEGDSSSILENNRSHSANSENYIFRKTGTFGTALSSLDFLPVASQSNLGQKDVQDYYNEDFNDTVEADDEDEDDDVVDFG</sequence>
<dbReference type="EMBL" id="BSXS01006368">
    <property type="protein sequence ID" value="GME85411.1"/>
    <property type="molecule type" value="Genomic_DNA"/>
</dbReference>